<keyword evidence="6" id="KW-1185">Reference proteome</keyword>
<dbReference type="InterPro" id="IPR001214">
    <property type="entry name" value="SET_dom"/>
</dbReference>
<dbReference type="CDD" id="cd19177">
    <property type="entry name" value="SET_SETD4"/>
    <property type="match status" value="1"/>
</dbReference>
<dbReference type="PROSITE" id="PS50280">
    <property type="entry name" value="SET"/>
    <property type="match status" value="1"/>
</dbReference>
<dbReference type="AlphaFoldDB" id="A0A165Q3V0"/>
<dbReference type="InterPro" id="IPR050600">
    <property type="entry name" value="SETD3_SETD6_MTase"/>
</dbReference>
<name>A0A165Q3V0_9APHY</name>
<dbReference type="GO" id="GO:0032259">
    <property type="term" value="P:methylation"/>
    <property type="evidence" value="ECO:0007669"/>
    <property type="project" value="UniProtKB-KW"/>
</dbReference>
<dbReference type="GO" id="GO:0016279">
    <property type="term" value="F:protein-lysine N-methyltransferase activity"/>
    <property type="evidence" value="ECO:0007669"/>
    <property type="project" value="InterPro"/>
</dbReference>
<dbReference type="PANTHER" id="PTHR13271">
    <property type="entry name" value="UNCHARACTERIZED PUTATIVE METHYLTRANSFERASE"/>
    <property type="match status" value="1"/>
</dbReference>
<gene>
    <name evidence="5" type="ORF">DAEQUDRAFT_727153</name>
</gene>
<dbReference type="STRING" id="1314783.A0A165Q3V0"/>
<dbReference type="EMBL" id="KV429061">
    <property type="protein sequence ID" value="KZT68976.1"/>
    <property type="molecule type" value="Genomic_DNA"/>
</dbReference>
<evidence type="ECO:0000259" key="4">
    <source>
        <dbReference type="PROSITE" id="PS50280"/>
    </source>
</evidence>
<reference evidence="5 6" key="1">
    <citation type="journal article" date="2016" name="Mol. Biol. Evol.">
        <title>Comparative Genomics of Early-Diverging Mushroom-Forming Fungi Provides Insights into the Origins of Lignocellulose Decay Capabilities.</title>
        <authorList>
            <person name="Nagy L.G."/>
            <person name="Riley R."/>
            <person name="Tritt A."/>
            <person name="Adam C."/>
            <person name="Daum C."/>
            <person name="Floudas D."/>
            <person name="Sun H."/>
            <person name="Yadav J.S."/>
            <person name="Pangilinan J."/>
            <person name="Larsson K.H."/>
            <person name="Matsuura K."/>
            <person name="Barry K."/>
            <person name="Labutti K."/>
            <person name="Kuo R."/>
            <person name="Ohm R.A."/>
            <person name="Bhattacharya S.S."/>
            <person name="Shirouzu T."/>
            <person name="Yoshinaga Y."/>
            <person name="Martin F.M."/>
            <person name="Grigoriev I.V."/>
            <person name="Hibbett D.S."/>
        </authorList>
    </citation>
    <scope>NUCLEOTIDE SEQUENCE [LARGE SCALE GENOMIC DNA]</scope>
    <source>
        <strain evidence="5 6">L-15889</strain>
    </source>
</reference>
<accession>A0A165Q3V0</accession>
<dbReference type="SUPFAM" id="SSF82199">
    <property type="entry name" value="SET domain"/>
    <property type="match status" value="1"/>
</dbReference>
<dbReference type="InterPro" id="IPR044429">
    <property type="entry name" value="SETD4_SET"/>
</dbReference>
<dbReference type="OrthoDB" id="341421at2759"/>
<sequence>MGDMDGKKRDATRWSRLLQWLENSHDMDTRQLMVEARTVEGAGRGLFATKSCPPSTTLFTIPKKALMNLDTLKSLYSPVADIRLSAVQMISLHLLLHRPAGEEDSLDPTFGPYISTLPRDFVSHPLAWLVERPRKSEQTAEGLILRNLPPSVTDALHTLYARFLEDYQTICTYLNKNHQILATSSRQKPHLPMPYGASASMTLVKDYCWAWLNVNTRSIYYPIRGADPEKDCLTLCPILDFANHNEASSQITPIIESPFRSPSSQTFAGDFTFKSCLQTDIKGGQQLFLRYGGHSNRTFFAEYGFVNRFTPESIASGQFRGEVDVQDLVEEYILAIKPAQGGSRGFSTSVKLGNWLANTLQEEGYWGEWTLDSLPLPAHPSYRLITALRLIQIASTWEVAAPGSLPEVITQSWKDVMNGRRESISEENEKGWRDILQKICNQVSRRAQKGLDQTVKDLAGLEGWLAWMRENVACLWREEMEVADAVVRSLQTGEVF</sequence>
<dbReference type="Gene3D" id="3.90.1410.10">
    <property type="entry name" value="set domain protein methyltransferase, domain 1"/>
    <property type="match status" value="1"/>
</dbReference>
<keyword evidence="1" id="KW-0489">Methyltransferase</keyword>
<evidence type="ECO:0000256" key="2">
    <source>
        <dbReference type="ARBA" id="ARBA00022679"/>
    </source>
</evidence>
<organism evidence="5 6">
    <name type="scientific">Daedalea quercina L-15889</name>
    <dbReference type="NCBI Taxonomy" id="1314783"/>
    <lineage>
        <taxon>Eukaryota</taxon>
        <taxon>Fungi</taxon>
        <taxon>Dikarya</taxon>
        <taxon>Basidiomycota</taxon>
        <taxon>Agaricomycotina</taxon>
        <taxon>Agaricomycetes</taxon>
        <taxon>Polyporales</taxon>
        <taxon>Fomitopsis</taxon>
    </lineage>
</organism>
<feature type="domain" description="SET" evidence="4">
    <location>
        <begin position="31"/>
        <end position="292"/>
    </location>
</feature>
<dbReference type="PANTHER" id="PTHR13271:SF47">
    <property type="entry name" value="ACTIN-HISTIDINE N-METHYLTRANSFERASE"/>
    <property type="match status" value="1"/>
</dbReference>
<evidence type="ECO:0000313" key="5">
    <source>
        <dbReference type="EMBL" id="KZT68976.1"/>
    </source>
</evidence>
<keyword evidence="3" id="KW-0949">S-adenosyl-L-methionine</keyword>
<keyword evidence="2" id="KW-0808">Transferase</keyword>
<evidence type="ECO:0000256" key="3">
    <source>
        <dbReference type="ARBA" id="ARBA00022691"/>
    </source>
</evidence>
<evidence type="ECO:0000256" key="1">
    <source>
        <dbReference type="ARBA" id="ARBA00022603"/>
    </source>
</evidence>
<dbReference type="Proteomes" id="UP000076727">
    <property type="component" value="Unassembled WGS sequence"/>
</dbReference>
<proteinExistence type="predicted"/>
<protein>
    <submittedName>
        <fullName evidence="5">SET domain-containing protein</fullName>
    </submittedName>
</protein>
<dbReference type="InterPro" id="IPR046341">
    <property type="entry name" value="SET_dom_sf"/>
</dbReference>
<evidence type="ECO:0000313" key="6">
    <source>
        <dbReference type="Proteomes" id="UP000076727"/>
    </source>
</evidence>